<dbReference type="EMBL" id="JBFMKM010000004">
    <property type="protein sequence ID" value="KAL1306606.1"/>
    <property type="molecule type" value="Genomic_DNA"/>
</dbReference>
<feature type="domain" description="N-acetyltransferase" evidence="1">
    <location>
        <begin position="89"/>
        <end position="234"/>
    </location>
</feature>
<dbReference type="InterPro" id="IPR016181">
    <property type="entry name" value="Acyl_CoA_acyltransferase"/>
</dbReference>
<dbReference type="CDD" id="cd04301">
    <property type="entry name" value="NAT_SF"/>
    <property type="match status" value="1"/>
</dbReference>
<dbReference type="InterPro" id="IPR052523">
    <property type="entry name" value="Trichothecene_AcTrans"/>
</dbReference>
<accession>A0ABR3PLH2</accession>
<dbReference type="SUPFAM" id="SSF55729">
    <property type="entry name" value="Acyl-CoA N-acyltransferases (Nat)"/>
    <property type="match status" value="1"/>
</dbReference>
<dbReference type="RefSeq" id="XP_069202878.1">
    <property type="nucleotide sequence ID" value="XM_069345050.1"/>
</dbReference>
<reference evidence="2 3" key="1">
    <citation type="submission" date="2024-07" db="EMBL/GenBank/DDBJ databases">
        <title>Draft sequence of the Neodothiora populina.</title>
        <authorList>
            <person name="Drown D.D."/>
            <person name="Schuette U.S."/>
            <person name="Buechlein A.B."/>
            <person name="Rusch D.R."/>
            <person name="Winton L.W."/>
            <person name="Adams G.A."/>
        </authorList>
    </citation>
    <scope>NUCLEOTIDE SEQUENCE [LARGE SCALE GENOMIC DNA]</scope>
    <source>
        <strain evidence="2 3">CPC 39397</strain>
    </source>
</reference>
<dbReference type="PANTHER" id="PTHR42791">
    <property type="entry name" value="GNAT FAMILY ACETYLTRANSFERASE"/>
    <property type="match status" value="1"/>
</dbReference>
<evidence type="ECO:0000313" key="3">
    <source>
        <dbReference type="Proteomes" id="UP001562354"/>
    </source>
</evidence>
<dbReference type="Pfam" id="PF00583">
    <property type="entry name" value="Acetyltransf_1"/>
    <property type="match status" value="1"/>
</dbReference>
<protein>
    <recommendedName>
        <fullName evidence="1">N-acetyltransferase domain-containing protein</fullName>
    </recommendedName>
</protein>
<proteinExistence type="predicted"/>
<sequence length="256" mass="28867">MPIRQATWRDLPLAAQVAASAFWDEDLLGPFMHPHRKTYPSDMALWFMRQLRKDFFNPCCTILLSHPASSPVTITGVAVWGRKGPQGTQELRAQQSWLSWFCGKFFVPLLNWVDERVRPNRAADPARADVLERSFTFIAHHWLSPPHRIENWYLQLLAASPAHQGKGYGKELVTWGVQRAERENLTVSLISAAGKEGFYRRCGFGEPVGWASEGGEENPIHKVPGGAIMWVEPSATGVDEKDEGRVLEVSEVPEHK</sequence>
<evidence type="ECO:0000313" key="2">
    <source>
        <dbReference type="EMBL" id="KAL1306606.1"/>
    </source>
</evidence>
<dbReference type="Gene3D" id="3.40.630.30">
    <property type="match status" value="1"/>
</dbReference>
<evidence type="ECO:0000259" key="1">
    <source>
        <dbReference type="PROSITE" id="PS51186"/>
    </source>
</evidence>
<keyword evidence="3" id="KW-1185">Reference proteome</keyword>
<dbReference type="GeneID" id="95978988"/>
<dbReference type="Proteomes" id="UP001562354">
    <property type="component" value="Unassembled WGS sequence"/>
</dbReference>
<gene>
    <name evidence="2" type="ORF">AAFC00_005289</name>
</gene>
<organism evidence="2 3">
    <name type="scientific">Neodothiora populina</name>
    <dbReference type="NCBI Taxonomy" id="2781224"/>
    <lineage>
        <taxon>Eukaryota</taxon>
        <taxon>Fungi</taxon>
        <taxon>Dikarya</taxon>
        <taxon>Ascomycota</taxon>
        <taxon>Pezizomycotina</taxon>
        <taxon>Dothideomycetes</taxon>
        <taxon>Dothideomycetidae</taxon>
        <taxon>Dothideales</taxon>
        <taxon>Dothioraceae</taxon>
        <taxon>Neodothiora</taxon>
    </lineage>
</organism>
<comment type="caution">
    <text evidence="2">The sequence shown here is derived from an EMBL/GenBank/DDBJ whole genome shotgun (WGS) entry which is preliminary data.</text>
</comment>
<dbReference type="PANTHER" id="PTHR42791:SF16">
    <property type="entry name" value="N-ACETYLTRANSFERASE DOMAIN-CONTAINING PROTEIN"/>
    <property type="match status" value="1"/>
</dbReference>
<name>A0ABR3PLH2_9PEZI</name>
<dbReference type="PROSITE" id="PS51186">
    <property type="entry name" value="GNAT"/>
    <property type="match status" value="1"/>
</dbReference>
<dbReference type="InterPro" id="IPR000182">
    <property type="entry name" value="GNAT_dom"/>
</dbReference>